<feature type="site" description="Activates thiol group during catalysis" evidence="11">
    <location>
        <position position="176"/>
    </location>
</feature>
<sequence length="335" mass="36146">MAKVGINGFGRIGRLVLRACLEKNVSVVAINDPFIDVNYMVYMFKYDSTHGRFKGEVKEEGGMLVVNGQRMHVFQERNPADIAWAKVGVDYVVESTGVFTTVEKANSHINGGAKRVVITAPSADAPMFVMGVNHESYDPSMKIISNASCTTNCLAPLAKVINDNFGIEEGLMTTVHAVTATQKTVDGPSGKAWRDGRGAFQNIIPASTGAAKAVGKVIPELNGKLTGMAFRVPTPDVSVVDLTCRLKKEATYDEIVAVVKAASESDHWKGILGFTNEQVVSSDFIGDTHSSIFDAKAGISLSKTFVKLVSWYDNEYGYSCRVADLIKYVASKDGA</sequence>
<dbReference type="FunFam" id="3.30.360.10:FF:000001">
    <property type="entry name" value="Glyceraldehyde-3-phosphate dehydrogenase"/>
    <property type="match status" value="1"/>
</dbReference>
<dbReference type="EMBL" id="NCKU01001860">
    <property type="protein sequence ID" value="RWS11064.1"/>
    <property type="molecule type" value="Genomic_DNA"/>
</dbReference>
<dbReference type="PRINTS" id="PR00078">
    <property type="entry name" value="G3PDHDRGNASE"/>
</dbReference>
<evidence type="ECO:0000313" key="15">
    <source>
        <dbReference type="EMBL" id="RWS00320.1"/>
    </source>
</evidence>
<feature type="domain" description="Glyceraldehyde 3-phosphate dehydrogenase NAD(P) binding" evidence="14">
    <location>
        <begin position="2"/>
        <end position="149"/>
    </location>
</feature>
<dbReference type="UniPathway" id="UPA00109">
    <property type="reaction ID" value="UER00184"/>
</dbReference>
<dbReference type="EMBL" id="NCKU01011769">
    <property type="protein sequence ID" value="RWS00320.1"/>
    <property type="molecule type" value="Genomic_DNA"/>
</dbReference>
<comment type="caution">
    <text evidence="16">The sequence shown here is derived from an EMBL/GenBank/DDBJ whole genome shotgun (WGS) entry which is preliminary data.</text>
</comment>
<feature type="binding site" evidence="9">
    <location>
        <begin position="208"/>
        <end position="209"/>
    </location>
    <ligand>
        <name>D-glyceraldehyde 3-phosphate</name>
        <dbReference type="ChEBI" id="CHEBI:59776"/>
    </ligand>
</feature>
<dbReference type="Gene3D" id="3.30.360.10">
    <property type="entry name" value="Dihydrodipicolinate Reductase, domain 2"/>
    <property type="match status" value="1"/>
</dbReference>
<dbReference type="Gene3D" id="3.40.50.720">
    <property type="entry name" value="NAD(P)-binding Rossmann-like Domain"/>
    <property type="match status" value="1"/>
</dbReference>
<dbReference type="InterPro" id="IPR020830">
    <property type="entry name" value="GlycerAld_3-P_DH_AS"/>
</dbReference>
<feature type="binding site" evidence="9">
    <location>
        <position position="231"/>
    </location>
    <ligand>
        <name>D-glyceraldehyde 3-phosphate</name>
        <dbReference type="ChEBI" id="CHEBI:59776"/>
    </ligand>
</feature>
<dbReference type="InterPro" id="IPR036291">
    <property type="entry name" value="NAD(P)-bd_dom_sf"/>
</dbReference>
<dbReference type="CDD" id="cd18126">
    <property type="entry name" value="GAPDH_I_C"/>
    <property type="match status" value="1"/>
</dbReference>
<evidence type="ECO:0000313" key="17">
    <source>
        <dbReference type="EMBL" id="RWS11064.1"/>
    </source>
</evidence>
<evidence type="ECO:0000256" key="7">
    <source>
        <dbReference type="ARBA" id="ARBA00047698"/>
    </source>
</evidence>
<dbReference type="GO" id="GO:0006006">
    <property type="term" value="P:glucose metabolic process"/>
    <property type="evidence" value="ECO:0007669"/>
    <property type="project" value="InterPro"/>
</dbReference>
<organism evidence="16 18">
    <name type="scientific">Dinothrombium tinctorium</name>
    <dbReference type="NCBI Taxonomy" id="1965070"/>
    <lineage>
        <taxon>Eukaryota</taxon>
        <taxon>Metazoa</taxon>
        <taxon>Ecdysozoa</taxon>
        <taxon>Arthropoda</taxon>
        <taxon>Chelicerata</taxon>
        <taxon>Arachnida</taxon>
        <taxon>Acari</taxon>
        <taxon>Acariformes</taxon>
        <taxon>Trombidiformes</taxon>
        <taxon>Prostigmata</taxon>
        <taxon>Anystina</taxon>
        <taxon>Parasitengona</taxon>
        <taxon>Trombidioidea</taxon>
        <taxon>Trombidiidae</taxon>
        <taxon>Dinothrombium</taxon>
    </lineage>
</organism>
<feature type="binding site" evidence="10">
    <location>
        <position position="314"/>
    </location>
    <ligand>
        <name>NAD(+)</name>
        <dbReference type="ChEBI" id="CHEBI:57540"/>
    </ligand>
</feature>
<keyword evidence="10" id="KW-0547">Nucleotide-binding</keyword>
<dbReference type="Pfam" id="PF00044">
    <property type="entry name" value="Gp_dh_N"/>
    <property type="match status" value="1"/>
</dbReference>
<dbReference type="SUPFAM" id="SSF51735">
    <property type="entry name" value="NAD(P)-binding Rossmann-fold domains"/>
    <property type="match status" value="1"/>
</dbReference>
<dbReference type="GO" id="GO:0050661">
    <property type="term" value="F:NADP binding"/>
    <property type="evidence" value="ECO:0007669"/>
    <property type="project" value="InterPro"/>
</dbReference>
<dbReference type="CDD" id="cd05214">
    <property type="entry name" value="GAPDH_I_N"/>
    <property type="match status" value="1"/>
</dbReference>
<dbReference type="InterPro" id="IPR020831">
    <property type="entry name" value="GlycerAld/Erythrose_P_DH"/>
</dbReference>
<comment type="catalytic activity">
    <reaction evidence="7 13">
        <text>D-glyceraldehyde 3-phosphate + phosphate + NAD(+) = (2R)-3-phospho-glyceroyl phosphate + NADH + H(+)</text>
        <dbReference type="Rhea" id="RHEA:10300"/>
        <dbReference type="ChEBI" id="CHEBI:15378"/>
        <dbReference type="ChEBI" id="CHEBI:43474"/>
        <dbReference type="ChEBI" id="CHEBI:57540"/>
        <dbReference type="ChEBI" id="CHEBI:57604"/>
        <dbReference type="ChEBI" id="CHEBI:57945"/>
        <dbReference type="ChEBI" id="CHEBI:59776"/>
        <dbReference type="EC" id="1.2.1.12"/>
    </reaction>
</comment>
<dbReference type="GO" id="GO:0004365">
    <property type="term" value="F:glyceraldehyde-3-phosphate dehydrogenase (NAD+) (phosphorylating) activity"/>
    <property type="evidence" value="ECO:0007669"/>
    <property type="project" value="UniProtKB-UniRule"/>
</dbReference>
<evidence type="ECO:0000256" key="4">
    <source>
        <dbReference type="ARBA" id="ARBA00023002"/>
    </source>
</evidence>
<gene>
    <name evidence="16" type="ORF">B4U79_07375</name>
    <name evidence="17" type="ORF">B4U79_13465</name>
    <name evidence="15" type="ORF">B4U79_13893</name>
</gene>
<evidence type="ECO:0000256" key="8">
    <source>
        <dbReference type="PIRSR" id="PIRSR000149-1"/>
    </source>
</evidence>
<evidence type="ECO:0000256" key="12">
    <source>
        <dbReference type="RuleBase" id="RU000397"/>
    </source>
</evidence>
<feature type="active site" description="Nucleophile" evidence="8">
    <location>
        <position position="149"/>
    </location>
</feature>
<dbReference type="Proteomes" id="UP000285301">
    <property type="component" value="Unassembled WGS sequence"/>
</dbReference>
<evidence type="ECO:0000256" key="1">
    <source>
        <dbReference type="ARBA" id="ARBA00004869"/>
    </source>
</evidence>
<comment type="similarity">
    <text evidence="2 12">Belongs to the glyceraldehyde-3-phosphate dehydrogenase family.</text>
</comment>
<keyword evidence="4 13" id="KW-0560">Oxidoreductase</keyword>
<reference evidence="16 18" key="1">
    <citation type="journal article" date="2018" name="Gigascience">
        <title>Genomes of trombidid mites reveal novel predicted allergens and laterally-transferred genes associated with secondary metabolism.</title>
        <authorList>
            <person name="Dong X."/>
            <person name="Chaisiri K."/>
            <person name="Xia D."/>
            <person name="Armstrong S.D."/>
            <person name="Fang Y."/>
            <person name="Donnelly M.J."/>
            <person name="Kadowaki T."/>
            <person name="McGarry J.W."/>
            <person name="Darby A.C."/>
            <person name="Makepeace B.L."/>
        </authorList>
    </citation>
    <scope>NUCLEOTIDE SEQUENCE [LARGE SCALE GENOMIC DNA]</scope>
    <source>
        <strain evidence="16">UoL-WK</strain>
    </source>
</reference>
<evidence type="ECO:0000313" key="16">
    <source>
        <dbReference type="EMBL" id="RWS00321.1"/>
    </source>
</evidence>
<feature type="binding site" evidence="10">
    <location>
        <position position="32"/>
    </location>
    <ligand>
        <name>NAD(+)</name>
        <dbReference type="ChEBI" id="CHEBI:57540"/>
    </ligand>
</feature>
<evidence type="ECO:0000256" key="10">
    <source>
        <dbReference type="PIRSR" id="PIRSR000149-3"/>
    </source>
</evidence>
<evidence type="ECO:0000256" key="13">
    <source>
        <dbReference type="RuleBase" id="RU361160"/>
    </source>
</evidence>
<comment type="pathway">
    <text evidence="1 13">Carbohydrate degradation; glycolysis; pyruvate from D-glyceraldehyde 3-phosphate: step 1/5.</text>
</comment>
<dbReference type="FunFam" id="3.40.50.720:FF:000266">
    <property type="entry name" value="Glyceraldehyde-3-phosphate dehydrogenase"/>
    <property type="match status" value="1"/>
</dbReference>
<feature type="binding site" evidence="10">
    <location>
        <position position="119"/>
    </location>
    <ligand>
        <name>NAD(+)</name>
        <dbReference type="ChEBI" id="CHEBI:57540"/>
    </ligand>
</feature>
<feature type="binding site" evidence="9">
    <location>
        <begin position="148"/>
        <end position="150"/>
    </location>
    <ligand>
        <name>D-glyceraldehyde 3-phosphate</name>
        <dbReference type="ChEBI" id="CHEBI:59776"/>
    </ligand>
</feature>
<comment type="subunit">
    <text evidence="3 13">Homotetramer.</text>
</comment>
<name>A0A3S3NWX5_9ACAR</name>
<dbReference type="GO" id="GO:0019682">
    <property type="term" value="P:glyceraldehyde-3-phosphate metabolic process"/>
    <property type="evidence" value="ECO:0007669"/>
    <property type="project" value="UniProtKB-ARBA"/>
</dbReference>
<keyword evidence="18" id="KW-1185">Reference proteome</keyword>
<evidence type="ECO:0000256" key="6">
    <source>
        <dbReference type="ARBA" id="ARBA00023152"/>
    </source>
</evidence>
<feature type="binding site" evidence="10">
    <location>
        <position position="77"/>
    </location>
    <ligand>
        <name>NAD(+)</name>
        <dbReference type="ChEBI" id="CHEBI:57540"/>
    </ligand>
</feature>
<dbReference type="InterPro" id="IPR020828">
    <property type="entry name" value="GlycerAld_3-P_DH_NAD(P)-bd"/>
</dbReference>
<dbReference type="AlphaFoldDB" id="A0A3S3NWX5"/>
<proteinExistence type="inferred from homology"/>
<dbReference type="PROSITE" id="PS00071">
    <property type="entry name" value="GAPDH"/>
    <property type="match status" value="1"/>
</dbReference>
<dbReference type="GO" id="GO:0005829">
    <property type="term" value="C:cytosol"/>
    <property type="evidence" value="ECO:0007669"/>
    <property type="project" value="TreeGrafter"/>
</dbReference>
<evidence type="ECO:0000256" key="11">
    <source>
        <dbReference type="PIRSR" id="PIRSR000149-4"/>
    </source>
</evidence>
<keyword evidence="5 10" id="KW-0520">NAD</keyword>
<evidence type="ECO:0000259" key="14">
    <source>
        <dbReference type="SMART" id="SM00846"/>
    </source>
</evidence>
<accession>A0A3S3NWX5</accession>
<evidence type="ECO:0000313" key="18">
    <source>
        <dbReference type="Proteomes" id="UP000285301"/>
    </source>
</evidence>
<dbReference type="PANTHER" id="PTHR10836">
    <property type="entry name" value="GLYCERALDEHYDE 3-PHOSPHATE DEHYDROGENASE"/>
    <property type="match status" value="1"/>
</dbReference>
<dbReference type="SMART" id="SM00846">
    <property type="entry name" value="Gp_dh_N"/>
    <property type="match status" value="1"/>
</dbReference>
<reference evidence="16" key="2">
    <citation type="submission" date="2018-11" db="EMBL/GenBank/DDBJ databases">
        <title>Trombidioid mite genomics.</title>
        <authorList>
            <person name="Dong X."/>
        </authorList>
    </citation>
    <scope>NUCLEOTIDE SEQUENCE</scope>
    <source>
        <strain evidence="16">UoL-WK</strain>
    </source>
</reference>
<dbReference type="NCBIfam" id="TIGR01534">
    <property type="entry name" value="GAPDH-I"/>
    <property type="match status" value="1"/>
</dbReference>
<dbReference type="GO" id="GO:0051287">
    <property type="term" value="F:NAD binding"/>
    <property type="evidence" value="ECO:0007669"/>
    <property type="project" value="UniProtKB-UniRule"/>
</dbReference>
<feature type="binding site" evidence="9">
    <location>
        <position position="179"/>
    </location>
    <ligand>
        <name>D-glyceraldehyde 3-phosphate</name>
        <dbReference type="ChEBI" id="CHEBI:59776"/>
    </ligand>
</feature>
<dbReference type="InterPro" id="IPR020829">
    <property type="entry name" value="GlycerAld_3-P_DH_cat"/>
</dbReference>
<keyword evidence="6 13" id="KW-0324">Glycolysis</keyword>
<dbReference type="OrthoDB" id="1152826at2759"/>
<dbReference type="EMBL" id="NCKU01011768">
    <property type="protein sequence ID" value="RWS00321.1"/>
    <property type="molecule type" value="Genomic_DNA"/>
</dbReference>
<dbReference type="Pfam" id="PF02800">
    <property type="entry name" value="Gp_dh_C"/>
    <property type="match status" value="1"/>
</dbReference>
<evidence type="ECO:0000256" key="5">
    <source>
        <dbReference type="ARBA" id="ARBA00023027"/>
    </source>
</evidence>
<dbReference type="EC" id="1.2.1.12" evidence="13"/>
<dbReference type="PANTHER" id="PTHR10836:SF76">
    <property type="entry name" value="GLYCERALDEHYDE-3-PHOSPHATE DEHYDROGENASE-RELATED"/>
    <property type="match status" value="1"/>
</dbReference>
<dbReference type="SUPFAM" id="SSF55347">
    <property type="entry name" value="Glyceraldehyde-3-phosphate dehydrogenase-like, C-terminal domain"/>
    <property type="match status" value="1"/>
</dbReference>
<evidence type="ECO:0000256" key="3">
    <source>
        <dbReference type="ARBA" id="ARBA00011881"/>
    </source>
</evidence>
<evidence type="ECO:0000256" key="2">
    <source>
        <dbReference type="ARBA" id="ARBA00007406"/>
    </source>
</evidence>
<dbReference type="STRING" id="1965070.A0A3S3NWX5"/>
<dbReference type="PIRSF" id="PIRSF000149">
    <property type="entry name" value="GAP_DH"/>
    <property type="match status" value="1"/>
</dbReference>
<feature type="binding site" evidence="10">
    <location>
        <begin position="11"/>
        <end position="12"/>
    </location>
    <ligand>
        <name>NAD(+)</name>
        <dbReference type="ChEBI" id="CHEBI:57540"/>
    </ligand>
</feature>
<evidence type="ECO:0000256" key="9">
    <source>
        <dbReference type="PIRSR" id="PIRSR000149-2"/>
    </source>
</evidence>
<dbReference type="GO" id="GO:0006096">
    <property type="term" value="P:glycolytic process"/>
    <property type="evidence" value="ECO:0007669"/>
    <property type="project" value="UniProtKB-UniPathway"/>
</dbReference>
<dbReference type="InterPro" id="IPR006424">
    <property type="entry name" value="Glyceraldehyde-3-P_DH_1"/>
</dbReference>
<protein>
    <recommendedName>
        <fullName evidence="13">Glyceraldehyde-3-phosphate dehydrogenase</fullName>
        <ecNumber evidence="13">1.2.1.12</ecNumber>
    </recommendedName>
</protein>